<evidence type="ECO:0000313" key="1">
    <source>
        <dbReference type="EMBL" id="MBB5054850.1"/>
    </source>
</evidence>
<dbReference type="EMBL" id="JACHIJ010000008">
    <property type="protein sequence ID" value="MBB5054850.1"/>
    <property type="molecule type" value="Genomic_DNA"/>
</dbReference>
<evidence type="ECO:0000313" key="2">
    <source>
        <dbReference type="Proteomes" id="UP000521227"/>
    </source>
</evidence>
<dbReference type="RefSeq" id="WP_184089775.1">
    <property type="nucleotide sequence ID" value="NZ_JACHIJ010000008.1"/>
</dbReference>
<comment type="caution">
    <text evidence="1">The sequence shown here is derived from an EMBL/GenBank/DDBJ whole genome shotgun (WGS) entry which is preliminary data.</text>
</comment>
<protein>
    <submittedName>
        <fullName evidence="1">Uncharacterized protein</fullName>
    </submittedName>
</protein>
<dbReference type="AlphaFoldDB" id="A0A840N6N1"/>
<reference evidence="1 2" key="1">
    <citation type="submission" date="2020-08" db="EMBL/GenBank/DDBJ databases">
        <title>Genomic Encyclopedia of Type Strains, Phase IV (KMG-IV): sequencing the most valuable type-strain genomes for metagenomic binning, comparative biology and taxonomic classification.</title>
        <authorList>
            <person name="Goeker M."/>
        </authorList>
    </citation>
    <scope>NUCLEOTIDE SEQUENCE [LARGE SCALE GENOMIC DNA]</scope>
    <source>
        <strain evidence="1 2">DSM 17498</strain>
    </source>
</reference>
<dbReference type="Proteomes" id="UP000521227">
    <property type="component" value="Unassembled WGS sequence"/>
</dbReference>
<gene>
    <name evidence="1" type="ORF">HNQ36_004857</name>
</gene>
<proteinExistence type="predicted"/>
<sequence>MARSKGDGSKTLLRRYFATKVDSPNWGGIEKLVGRLPDETKSKIKTANAIFANVRMFHARGNVVRTKEVAKLLLSWLKISRKLEILLNIREGAFSKEQIIELLQDTKELEIISPLQRFGYLLHLTCTPDCPRL</sequence>
<organism evidence="1 2">
    <name type="scientific">Afipia massiliensis</name>
    <dbReference type="NCBI Taxonomy" id="211460"/>
    <lineage>
        <taxon>Bacteria</taxon>
        <taxon>Pseudomonadati</taxon>
        <taxon>Pseudomonadota</taxon>
        <taxon>Alphaproteobacteria</taxon>
        <taxon>Hyphomicrobiales</taxon>
        <taxon>Nitrobacteraceae</taxon>
        <taxon>Afipia</taxon>
    </lineage>
</organism>
<accession>A0A840N6N1</accession>
<name>A0A840N6N1_9BRAD</name>